<evidence type="ECO:0000256" key="1">
    <source>
        <dbReference type="ARBA" id="ARBA00022741"/>
    </source>
</evidence>
<dbReference type="Proteomes" id="UP000789342">
    <property type="component" value="Unassembled WGS sequence"/>
</dbReference>
<dbReference type="Gene3D" id="1.10.3380.10">
    <property type="entry name" value="Sec63 N-terminal domain-like domain"/>
    <property type="match status" value="1"/>
</dbReference>
<keyword evidence="7" id="KW-1185">Reference proteome</keyword>
<dbReference type="InterPro" id="IPR036390">
    <property type="entry name" value="WH_DNA-bd_sf"/>
</dbReference>
<keyword evidence="2" id="KW-0378">Hydrolase</keyword>
<dbReference type="FunFam" id="1.10.150.20:FF:000004">
    <property type="entry name" value="U5 small nuclear ribonucleoprotein helicase"/>
    <property type="match status" value="1"/>
</dbReference>
<organism evidence="6 7">
    <name type="scientific">Acaulospora morrowiae</name>
    <dbReference type="NCBI Taxonomy" id="94023"/>
    <lineage>
        <taxon>Eukaryota</taxon>
        <taxon>Fungi</taxon>
        <taxon>Fungi incertae sedis</taxon>
        <taxon>Mucoromycota</taxon>
        <taxon>Glomeromycotina</taxon>
        <taxon>Glomeromycetes</taxon>
        <taxon>Diversisporales</taxon>
        <taxon>Acaulosporaceae</taxon>
        <taxon>Acaulospora</taxon>
    </lineage>
</organism>
<gene>
    <name evidence="6" type="ORF">AMORRO_LOCUS16924</name>
</gene>
<dbReference type="FunFam" id="1.10.3380.10:FF:000001">
    <property type="entry name" value="U5 small nuclear ribonucleoprotein helicase"/>
    <property type="match status" value="1"/>
</dbReference>
<dbReference type="InterPro" id="IPR036388">
    <property type="entry name" value="WH-like_DNA-bd_sf"/>
</dbReference>
<keyword evidence="1" id="KW-0547">Nucleotide-binding</keyword>
<evidence type="ECO:0000256" key="3">
    <source>
        <dbReference type="ARBA" id="ARBA00022806"/>
    </source>
</evidence>
<protein>
    <submittedName>
        <fullName evidence="6">1910_t:CDS:1</fullName>
    </submittedName>
</protein>
<accession>A0A9N9NVI4</accession>
<dbReference type="AlphaFoldDB" id="A0A9N9NVI4"/>
<dbReference type="FunFam" id="1.10.10.10:FF:000024">
    <property type="entry name" value="U5 small nuclear ribonucleoprotein helicase"/>
    <property type="match status" value="1"/>
</dbReference>
<dbReference type="SMART" id="SM00973">
    <property type="entry name" value="Sec63"/>
    <property type="match status" value="1"/>
</dbReference>
<name>A0A9N9NVI4_9GLOM</name>
<evidence type="ECO:0000313" key="6">
    <source>
        <dbReference type="EMBL" id="CAG8776008.1"/>
    </source>
</evidence>
<dbReference type="GO" id="GO:0005524">
    <property type="term" value="F:ATP binding"/>
    <property type="evidence" value="ECO:0007669"/>
    <property type="project" value="UniProtKB-KW"/>
</dbReference>
<comment type="caution">
    <text evidence="6">The sequence shown here is derived from an EMBL/GenBank/DDBJ whole genome shotgun (WGS) entry which is preliminary data.</text>
</comment>
<dbReference type="PANTHER" id="PTHR47961">
    <property type="entry name" value="DNA POLYMERASE THETA, PUTATIVE (AFU_ORTHOLOGUE AFUA_1G05260)-RELATED"/>
    <property type="match status" value="1"/>
</dbReference>
<proteinExistence type="predicted"/>
<dbReference type="Gene3D" id="1.10.150.20">
    <property type="entry name" value="5' to 3' exonuclease, C-terminal subdomain"/>
    <property type="match status" value="1"/>
</dbReference>
<dbReference type="Pfam" id="PF23445">
    <property type="entry name" value="WHD_SNRNP200"/>
    <property type="match status" value="1"/>
</dbReference>
<dbReference type="InterPro" id="IPR057842">
    <property type="entry name" value="WH_MER3"/>
</dbReference>
<feature type="non-terminal residue" evidence="6">
    <location>
        <position position="298"/>
    </location>
</feature>
<keyword evidence="4" id="KW-0067">ATP-binding</keyword>
<keyword evidence="3" id="KW-0347">Helicase</keyword>
<evidence type="ECO:0000256" key="2">
    <source>
        <dbReference type="ARBA" id="ARBA00022801"/>
    </source>
</evidence>
<dbReference type="SUPFAM" id="SSF46785">
    <property type="entry name" value="Winged helix' DNA-binding domain"/>
    <property type="match status" value="1"/>
</dbReference>
<evidence type="ECO:0000256" key="4">
    <source>
        <dbReference type="ARBA" id="ARBA00022840"/>
    </source>
</evidence>
<dbReference type="Gene3D" id="1.10.10.10">
    <property type="entry name" value="Winged helix-like DNA-binding domain superfamily/Winged helix DNA-binding domain"/>
    <property type="match status" value="1"/>
</dbReference>
<feature type="non-terminal residue" evidence="6">
    <location>
        <position position="1"/>
    </location>
</feature>
<dbReference type="SUPFAM" id="SSF158702">
    <property type="entry name" value="Sec63 N-terminal domain-like"/>
    <property type="match status" value="1"/>
</dbReference>
<dbReference type="InterPro" id="IPR050474">
    <property type="entry name" value="Hel308_SKI2-like"/>
</dbReference>
<evidence type="ECO:0000313" key="7">
    <source>
        <dbReference type="Proteomes" id="UP000789342"/>
    </source>
</evidence>
<evidence type="ECO:0000259" key="5">
    <source>
        <dbReference type="SMART" id="SM00973"/>
    </source>
</evidence>
<feature type="domain" description="SEC63" evidence="5">
    <location>
        <begin position="90"/>
        <end position="298"/>
    </location>
</feature>
<dbReference type="GO" id="GO:0005634">
    <property type="term" value="C:nucleus"/>
    <property type="evidence" value="ECO:0007669"/>
    <property type="project" value="TreeGrafter"/>
</dbReference>
<dbReference type="GO" id="GO:0003678">
    <property type="term" value="F:DNA helicase activity"/>
    <property type="evidence" value="ECO:0007669"/>
    <property type="project" value="TreeGrafter"/>
</dbReference>
<sequence length="298" mass="34839">QFISKLPDNLNAEIVLGTVRNRDEAVEWLGYSYLFVRMLRNPALYGVTIDQLEEDEYLVQKRVDLIHSAAMLLDKSNLIKYDKKTGRFQVTELGRIASHFYITHTSMATYNQHLKPVMGHIELFRVFALSDEFKYIPVREEEKLELSKLLERVPVPVKEGIEESTSKINVLLQSYISQLKLEGFALVSDMVYVTQSASRILRAIFEICLKRGWAQLSRRALDLCKMVEKRMWLSMSPLRQFKMMASDLVKRIEKKDFPWERYFDLNPQEIGELVGVPKAGKMIHKYVHQFPKLELQTF</sequence>
<dbReference type="GO" id="GO:0016787">
    <property type="term" value="F:hydrolase activity"/>
    <property type="evidence" value="ECO:0007669"/>
    <property type="project" value="UniProtKB-KW"/>
</dbReference>
<dbReference type="EMBL" id="CAJVPV010049354">
    <property type="protein sequence ID" value="CAG8776008.1"/>
    <property type="molecule type" value="Genomic_DNA"/>
</dbReference>
<dbReference type="OrthoDB" id="5575at2759"/>
<reference evidence="6" key="1">
    <citation type="submission" date="2021-06" db="EMBL/GenBank/DDBJ databases">
        <authorList>
            <person name="Kallberg Y."/>
            <person name="Tangrot J."/>
            <person name="Rosling A."/>
        </authorList>
    </citation>
    <scope>NUCLEOTIDE SEQUENCE</scope>
    <source>
        <strain evidence="6">CL551</strain>
    </source>
</reference>
<dbReference type="InterPro" id="IPR004179">
    <property type="entry name" value="Sec63-dom"/>
</dbReference>
<dbReference type="Pfam" id="PF02889">
    <property type="entry name" value="Sec63"/>
    <property type="match status" value="1"/>
</dbReference>
<dbReference type="GO" id="GO:0000712">
    <property type="term" value="P:resolution of meiotic recombination intermediates"/>
    <property type="evidence" value="ECO:0007669"/>
    <property type="project" value="TreeGrafter"/>
</dbReference>
<dbReference type="PANTHER" id="PTHR47961:SF4">
    <property type="entry name" value="ACTIVATING SIGNAL COINTEGRATOR 1 COMPLEX SUBUNIT 3"/>
    <property type="match status" value="1"/>
</dbReference>